<dbReference type="EMBL" id="JAHUZN010000006">
    <property type="protein sequence ID" value="KAG8490139.1"/>
    <property type="molecule type" value="Genomic_DNA"/>
</dbReference>
<organism evidence="5 6">
    <name type="scientific">Gossypium anomalum</name>
    <dbReference type="NCBI Taxonomy" id="47600"/>
    <lineage>
        <taxon>Eukaryota</taxon>
        <taxon>Viridiplantae</taxon>
        <taxon>Streptophyta</taxon>
        <taxon>Embryophyta</taxon>
        <taxon>Tracheophyta</taxon>
        <taxon>Spermatophyta</taxon>
        <taxon>Magnoliopsida</taxon>
        <taxon>eudicotyledons</taxon>
        <taxon>Gunneridae</taxon>
        <taxon>Pentapetalae</taxon>
        <taxon>rosids</taxon>
        <taxon>malvids</taxon>
        <taxon>Malvales</taxon>
        <taxon>Malvaceae</taxon>
        <taxon>Malvoideae</taxon>
        <taxon>Gossypium</taxon>
    </lineage>
</organism>
<dbReference type="PROSITE" id="PS50896">
    <property type="entry name" value="LISH"/>
    <property type="match status" value="2"/>
</dbReference>
<feature type="region of interest" description="Disordered" evidence="4">
    <location>
        <begin position="800"/>
        <end position="831"/>
    </location>
</feature>
<dbReference type="GO" id="GO:0003714">
    <property type="term" value="F:transcription corepressor activity"/>
    <property type="evidence" value="ECO:0007669"/>
    <property type="project" value="InterPro"/>
</dbReference>
<feature type="region of interest" description="Disordered" evidence="4">
    <location>
        <begin position="696"/>
        <end position="718"/>
    </location>
</feature>
<reference evidence="5 6" key="1">
    <citation type="journal article" date="2021" name="bioRxiv">
        <title>The Gossypium anomalum genome as a resource for cotton improvement and evolutionary analysis of hybrid incompatibility.</title>
        <authorList>
            <person name="Grover C.E."/>
            <person name="Yuan D."/>
            <person name="Arick M.A."/>
            <person name="Miller E.R."/>
            <person name="Hu G."/>
            <person name="Peterson D.G."/>
            <person name="Wendel J.F."/>
            <person name="Udall J.A."/>
        </authorList>
    </citation>
    <scope>NUCLEOTIDE SEQUENCE [LARGE SCALE GENOMIC DNA]</scope>
    <source>
        <strain evidence="5">JFW-Udall</strain>
        <tissue evidence="5">Leaf</tissue>
    </source>
</reference>
<evidence type="ECO:0000256" key="4">
    <source>
        <dbReference type="SAM" id="MobiDB-lite"/>
    </source>
</evidence>
<accession>A0A8J5YPM9</accession>
<feature type="compositionally biased region" description="Polar residues" evidence="4">
    <location>
        <begin position="238"/>
        <end position="261"/>
    </location>
</feature>
<keyword evidence="6" id="KW-1185">Reference proteome</keyword>
<name>A0A8J5YPM9_9ROSI</name>
<dbReference type="Pfam" id="PF00400">
    <property type="entry name" value="WD40"/>
    <property type="match status" value="7"/>
</dbReference>
<dbReference type="PROSITE" id="PS50294">
    <property type="entry name" value="WD_REPEATS_REGION"/>
    <property type="match status" value="4"/>
</dbReference>
<evidence type="ECO:0000256" key="2">
    <source>
        <dbReference type="ARBA" id="ARBA00022737"/>
    </source>
</evidence>
<feature type="repeat" description="WD" evidence="3">
    <location>
        <begin position="1118"/>
        <end position="1150"/>
    </location>
</feature>
<evidence type="ECO:0008006" key="7">
    <source>
        <dbReference type="Google" id="ProtNLM"/>
    </source>
</evidence>
<dbReference type="InterPro" id="IPR006594">
    <property type="entry name" value="LisH"/>
</dbReference>
<dbReference type="PROSITE" id="PS00678">
    <property type="entry name" value="WD_REPEATS_1"/>
    <property type="match status" value="1"/>
</dbReference>
<dbReference type="Proteomes" id="UP000701853">
    <property type="component" value="Chromosome 6"/>
</dbReference>
<dbReference type="OrthoDB" id="47802at2759"/>
<dbReference type="InterPro" id="IPR044716">
    <property type="entry name" value="LEUNIG-like"/>
</dbReference>
<feature type="repeat" description="WD" evidence="3">
    <location>
        <begin position="1035"/>
        <end position="1075"/>
    </location>
</feature>
<evidence type="ECO:0000256" key="1">
    <source>
        <dbReference type="ARBA" id="ARBA00022574"/>
    </source>
</evidence>
<dbReference type="Pfam" id="PF08513">
    <property type="entry name" value="LisH"/>
    <property type="match status" value="1"/>
</dbReference>
<feature type="compositionally biased region" description="Polar residues" evidence="4">
    <location>
        <begin position="696"/>
        <end position="711"/>
    </location>
</feature>
<keyword evidence="2" id="KW-0677">Repeat</keyword>
<dbReference type="AlphaFoldDB" id="A0A8J5YPM9"/>
<dbReference type="SMART" id="SM00320">
    <property type="entry name" value="WD40"/>
    <property type="match status" value="14"/>
</dbReference>
<dbReference type="Gene3D" id="2.130.10.10">
    <property type="entry name" value="YVTN repeat-like/Quinoprotein amine dehydrogenase"/>
    <property type="match status" value="4"/>
</dbReference>
<feature type="repeat" description="WD" evidence="3">
    <location>
        <begin position="322"/>
        <end position="354"/>
    </location>
</feature>
<proteinExistence type="predicted"/>
<feature type="repeat" description="WD" evidence="3">
    <location>
        <begin position="365"/>
        <end position="407"/>
    </location>
</feature>
<dbReference type="PROSITE" id="PS50082">
    <property type="entry name" value="WD_REPEATS_2"/>
    <property type="match status" value="7"/>
</dbReference>
<evidence type="ECO:0000256" key="3">
    <source>
        <dbReference type="PROSITE-ProRule" id="PRU00221"/>
    </source>
</evidence>
<dbReference type="InterPro" id="IPR019775">
    <property type="entry name" value="WD40_repeat_CS"/>
</dbReference>
<dbReference type="SMART" id="SM00667">
    <property type="entry name" value="LisH"/>
    <property type="match status" value="2"/>
</dbReference>
<dbReference type="InterPro" id="IPR036322">
    <property type="entry name" value="WD40_repeat_dom_sf"/>
</dbReference>
<dbReference type="PANTHER" id="PTHR44376">
    <property type="entry name" value="TRANSCRIPTIONAL REGULATOR OF FILAMENTOUS GROWTH FLO8"/>
    <property type="match status" value="1"/>
</dbReference>
<feature type="repeat" description="WD" evidence="3">
    <location>
        <begin position="910"/>
        <end position="942"/>
    </location>
</feature>
<feature type="region of interest" description="Disordered" evidence="4">
    <location>
        <begin position="231"/>
        <end position="263"/>
    </location>
</feature>
<dbReference type="CDD" id="cd00200">
    <property type="entry name" value="WD40"/>
    <property type="match status" value="2"/>
</dbReference>
<evidence type="ECO:0000313" key="6">
    <source>
        <dbReference type="Proteomes" id="UP000701853"/>
    </source>
</evidence>
<keyword evidence="1 3" id="KW-0853">WD repeat</keyword>
<protein>
    <recommendedName>
        <fullName evidence="7">LisH domain-containing protein</fullName>
    </recommendedName>
</protein>
<comment type="caution">
    <text evidence="5">The sequence shown here is derived from an EMBL/GenBank/DDBJ whole genome shotgun (WGS) entry which is preliminary data.</text>
</comment>
<sequence length="1150" mass="130946">MKNNMHETTFNRQQFPVLYSPSRVPAILVHWWLPEENEGNAGVASMIVISTALPWEPFVLELPLETASFSAQLLLWHCWHFRNAVSTPIIIAELLQQSLQYQVHVSEIFCSLLFHKVIMASEDGQDNDEILLHLYMHDYFIKNNMHETAASLRREASVPNNSVQIDHPQGILKEWWSTCSDIILKEYSETETYAQMSKQMMQTEEHQNTDDMLQQQQTDLLNQMSNHMMQTEEHQNTDDMLQQQQDSVGNTSTPVRNSSPVLSGESENKAFFFGEGRSLNCSTEEVLCCDFSSDGKLLAIAGREKKVVLFWNTEDHNKFVTGDSHSLPISDVRFKPNSTIVATSSYDKTVQIWDSAEAGKSPLKLQGHGDHVLSLDFHPRRMNLLCSSDRNNEIRFWDINQGSWTHIFKGATKQVRFEPRNGKFLATSSGNVVNVFDVQTYKLYAVFKGHDKEVQSICWDPDGKRIISISEDSARLWSVPERKSLHELSSTGNNFQCCTFHPWNWKFWIIGGYRSFELWNPFESNKTLTIDAHKELVSSLATSIEPEMVASTSYDNFTVNNQESIACKRDLIVKTVSQYQDNGKSSSSQAIMDLGDNQEYEKLLPNLQELSEAETSAKAIMAEGDDPNHDKLLELYLHDYFMKNDMRETAAIFRQEGNVPNNPVPFDYNSPQCQGFLKQWCEPFYKLLTPGPPILQANSEAETSDPAAQNVRTKKKKTSMMNQQWTGQTYFPTFTDFCSGSAFQSHAEDNQMRPPFSSFLPPQRNLDQDVEMSEGQSANFPINPTTFQWEQNLQLPVTATRHHSEGPSESIEPPPVNTTGHHGEGPSELIEPPPVNILHIIGNKPSTSYFSDERENKGFSLVEVGCLPFKRKKETFCSHFSSDGKFLATAGPEKVVVFWHMKHRSTIGSKTGHSLPITDVRFGPNSHMVATSSYDKTVLIWEDPKSGRPPVRLEEHINQVLSLDFHPKRENLLCSSDGIDEIRFWDINRGSCIHNFQGASKQVRFQPLFGRFLATCSDNVVNLIDVETSKICARFEGHENEVQSICWDPNGIYIASISEDSARLWSVFQHNCLHELRATDNKFQCCTFHPGYWLHWVIGAEQSLQLWNPLDTNKTWKVEAHMDAVSSLASSLDTEMIASTSHDELIRLWK</sequence>
<feature type="repeat" description="WD" evidence="3">
    <location>
        <begin position="447"/>
        <end position="473"/>
    </location>
</feature>
<dbReference type="InterPro" id="IPR001680">
    <property type="entry name" value="WD40_rpt"/>
</dbReference>
<dbReference type="InterPro" id="IPR015943">
    <property type="entry name" value="WD40/YVTN_repeat-like_dom_sf"/>
</dbReference>
<gene>
    <name evidence="5" type="ORF">CXB51_016109</name>
</gene>
<feature type="repeat" description="WD" evidence="3">
    <location>
        <begin position="953"/>
        <end position="995"/>
    </location>
</feature>
<dbReference type="PANTHER" id="PTHR44376:SF8">
    <property type="entry name" value="TRANSCRIPTIONAL COREPRESSOR LEUNIG-LIKE"/>
    <property type="match status" value="1"/>
</dbReference>
<dbReference type="SUPFAM" id="SSF50978">
    <property type="entry name" value="WD40 repeat-like"/>
    <property type="match status" value="2"/>
</dbReference>
<evidence type="ECO:0000313" key="5">
    <source>
        <dbReference type="EMBL" id="KAG8490139.1"/>
    </source>
</evidence>